<gene>
    <name evidence="2" type="ORF">GSTUAT00006267001</name>
</gene>
<evidence type="ECO:0000313" key="3">
    <source>
        <dbReference type="Proteomes" id="UP001412239"/>
    </source>
</evidence>
<accession>A0A292PQ27</accession>
<evidence type="ECO:0000313" key="2">
    <source>
        <dbReference type="EMBL" id="CUS09636.1"/>
    </source>
</evidence>
<keyword evidence="3" id="KW-1185">Reference proteome</keyword>
<proteinExistence type="predicted"/>
<feature type="compositionally biased region" description="Basic and acidic residues" evidence="1">
    <location>
        <begin position="155"/>
        <end position="166"/>
    </location>
</feature>
<reference evidence="2" key="1">
    <citation type="submission" date="2015-10" db="EMBL/GenBank/DDBJ databases">
        <authorList>
            <person name="Regsiter A."/>
            <person name="william w."/>
        </authorList>
    </citation>
    <scope>NUCLEOTIDE SEQUENCE</scope>
    <source>
        <strain evidence="2">Montdore</strain>
    </source>
</reference>
<feature type="region of interest" description="Disordered" evidence="1">
    <location>
        <begin position="135"/>
        <end position="172"/>
    </location>
</feature>
<name>A0A292PQ27_9PEZI</name>
<organism evidence="2 3">
    <name type="scientific">Tuber aestivum</name>
    <name type="common">summer truffle</name>
    <dbReference type="NCBI Taxonomy" id="59557"/>
    <lineage>
        <taxon>Eukaryota</taxon>
        <taxon>Fungi</taxon>
        <taxon>Dikarya</taxon>
        <taxon>Ascomycota</taxon>
        <taxon>Pezizomycotina</taxon>
        <taxon>Pezizomycetes</taxon>
        <taxon>Pezizales</taxon>
        <taxon>Tuberaceae</taxon>
        <taxon>Tuber</taxon>
    </lineage>
</organism>
<protein>
    <submittedName>
        <fullName evidence="2">Uncharacterized protein</fullName>
    </submittedName>
</protein>
<dbReference type="AlphaFoldDB" id="A0A292PQ27"/>
<evidence type="ECO:0000256" key="1">
    <source>
        <dbReference type="SAM" id="MobiDB-lite"/>
    </source>
</evidence>
<sequence>MPRKTIISLQVLHKKSLDAISDSETSISASSDYHTAVSTIPPPQRPGETALSQDTNLSCTSPQVYNGSTQKYERIILYKHDDAHFAISVEPREEKKTLLFIPPGARSLGRSGAHLNPFPHPLIIPPPHSTKLYNNRSSGKATAPSVRRSGMTQESKAENRFNDSMKRTGKKRKAKNADLAKLFFYKTILPC</sequence>
<dbReference type="EMBL" id="LN891073">
    <property type="protein sequence ID" value="CUS09636.1"/>
    <property type="molecule type" value="Genomic_DNA"/>
</dbReference>
<feature type="region of interest" description="Disordered" evidence="1">
    <location>
        <begin position="32"/>
        <end position="57"/>
    </location>
</feature>
<dbReference type="Proteomes" id="UP001412239">
    <property type="component" value="Unassembled WGS sequence"/>
</dbReference>